<comment type="subcellular location">
    <subcellularLocation>
        <location evidence="10">Cell membrane</location>
        <topology evidence="10">Multi-pass membrane protein</topology>
    </subcellularLocation>
</comment>
<evidence type="ECO:0000256" key="4">
    <source>
        <dbReference type="ARBA" id="ARBA00022573"/>
    </source>
</evidence>
<organism evidence="12 13">
    <name type="scientific">Lipingzhangella halophila</name>
    <dbReference type="NCBI Taxonomy" id="1783352"/>
    <lineage>
        <taxon>Bacteria</taxon>
        <taxon>Bacillati</taxon>
        <taxon>Actinomycetota</taxon>
        <taxon>Actinomycetes</taxon>
        <taxon>Streptosporangiales</taxon>
        <taxon>Nocardiopsidaceae</taxon>
        <taxon>Lipingzhangella</taxon>
    </lineage>
</organism>
<keyword evidence="13" id="KW-1185">Reference proteome</keyword>
<keyword evidence="1 10" id="KW-0171">Cobalt transport</keyword>
<feature type="compositionally biased region" description="Gly residues" evidence="11">
    <location>
        <begin position="134"/>
        <end position="143"/>
    </location>
</feature>
<dbReference type="UniPathway" id="UPA00148"/>
<keyword evidence="2 10" id="KW-0813">Transport</keyword>
<keyword evidence="3 10" id="KW-1003">Cell membrane</keyword>
<comment type="similarity">
    <text evidence="10">Belongs to the CbiN family.</text>
</comment>
<keyword evidence="6 10" id="KW-1133">Transmembrane helix</keyword>
<comment type="subunit">
    <text evidence="10">Forms an energy-coupling factor (ECF) transporter complex composed of an ATP-binding protein (A component, CbiO), a transmembrane protein (T component, CbiQ) and 2 possible substrate-capture proteins (S components, CbiM and CbiN) of unknown stoichimetry.</text>
</comment>
<keyword evidence="9 10" id="KW-0170">Cobalt</keyword>
<dbReference type="PANTHER" id="PTHR38662">
    <property type="entry name" value="COBALT TRANSPORT PROTEIN CBIN"/>
    <property type="match status" value="1"/>
</dbReference>
<evidence type="ECO:0000256" key="5">
    <source>
        <dbReference type="ARBA" id="ARBA00022692"/>
    </source>
</evidence>
<reference evidence="12 13" key="1">
    <citation type="submission" date="2020-08" db="EMBL/GenBank/DDBJ databases">
        <title>Sequencing the genomes of 1000 actinobacteria strains.</title>
        <authorList>
            <person name="Klenk H.-P."/>
        </authorList>
    </citation>
    <scope>NUCLEOTIDE SEQUENCE [LARGE SCALE GENOMIC DNA]</scope>
    <source>
        <strain evidence="12 13">DSM 102030</strain>
    </source>
</reference>
<feature type="region of interest" description="Disordered" evidence="11">
    <location>
        <begin position="118"/>
        <end position="149"/>
    </location>
</feature>
<dbReference type="Pfam" id="PF02553">
    <property type="entry name" value="CbiN"/>
    <property type="match status" value="1"/>
</dbReference>
<feature type="compositionally biased region" description="Low complexity" evidence="11">
    <location>
        <begin position="122"/>
        <end position="133"/>
    </location>
</feature>
<evidence type="ECO:0000256" key="1">
    <source>
        <dbReference type="ARBA" id="ARBA00022426"/>
    </source>
</evidence>
<protein>
    <recommendedName>
        <fullName evidence="10">Cobalt transport protein CbiN</fullName>
    </recommendedName>
    <alternativeName>
        <fullName evidence="10">Energy-coupling factor transporter probable substrate-capture protein CbiN</fullName>
        <shortName evidence="10">ECF transporter S component CbiN</shortName>
    </alternativeName>
</protein>
<evidence type="ECO:0000256" key="3">
    <source>
        <dbReference type="ARBA" id="ARBA00022475"/>
    </source>
</evidence>
<sequence length="149" mass="15132">MRQTQPPSKPGTGEPDPAGPAPRTWVTWVLVAAIAAIAVVPLATGAADHLEEPFTGADAQAEETVEEVAPGYEPWFDPVYEAPSAEIESGLFALQAAIGAGIIGYVLGVVRTRSRLRREDAAATAPDAPDDSGSGSGSGGPGTAGPAER</sequence>
<feature type="transmembrane region" description="Helical" evidence="10">
    <location>
        <begin position="90"/>
        <end position="110"/>
    </location>
</feature>
<keyword evidence="8 10" id="KW-0472">Membrane</keyword>
<keyword evidence="4 10" id="KW-0169">Cobalamin biosynthesis</keyword>
<feature type="transmembrane region" description="Helical" evidence="10">
    <location>
        <begin position="25"/>
        <end position="44"/>
    </location>
</feature>
<evidence type="ECO:0000313" key="13">
    <source>
        <dbReference type="Proteomes" id="UP000523007"/>
    </source>
</evidence>
<dbReference type="RefSeq" id="WP_184580905.1">
    <property type="nucleotide sequence ID" value="NZ_JACHJT010000001.1"/>
</dbReference>
<dbReference type="GO" id="GO:0015087">
    <property type="term" value="F:cobalt ion transmembrane transporter activity"/>
    <property type="evidence" value="ECO:0007669"/>
    <property type="project" value="UniProtKB-UniRule"/>
</dbReference>
<evidence type="ECO:0000256" key="2">
    <source>
        <dbReference type="ARBA" id="ARBA00022448"/>
    </source>
</evidence>
<evidence type="ECO:0000313" key="12">
    <source>
        <dbReference type="EMBL" id="MBB4933268.1"/>
    </source>
</evidence>
<evidence type="ECO:0000256" key="11">
    <source>
        <dbReference type="SAM" id="MobiDB-lite"/>
    </source>
</evidence>
<evidence type="ECO:0000256" key="10">
    <source>
        <dbReference type="HAMAP-Rule" id="MF_00330"/>
    </source>
</evidence>
<evidence type="ECO:0000256" key="6">
    <source>
        <dbReference type="ARBA" id="ARBA00022989"/>
    </source>
</evidence>
<dbReference type="AlphaFoldDB" id="A0A7W7W463"/>
<comment type="pathway">
    <text evidence="10">Cofactor biosynthesis; adenosylcobalamin biosynthesis.</text>
</comment>
<evidence type="ECO:0000256" key="9">
    <source>
        <dbReference type="ARBA" id="ARBA00023285"/>
    </source>
</evidence>
<dbReference type="PANTHER" id="PTHR38662:SF1">
    <property type="entry name" value="COBALT TRANSPORT PROTEIN CBIN"/>
    <property type="match status" value="1"/>
</dbReference>
<dbReference type="NCBIfam" id="TIGR01165">
    <property type="entry name" value="cbiN"/>
    <property type="match status" value="1"/>
</dbReference>
<dbReference type="EMBL" id="JACHJT010000001">
    <property type="protein sequence ID" value="MBB4933268.1"/>
    <property type="molecule type" value="Genomic_DNA"/>
</dbReference>
<accession>A0A7W7W463</accession>
<keyword evidence="5 10" id="KW-0812">Transmembrane</keyword>
<dbReference type="GO" id="GO:0005886">
    <property type="term" value="C:plasma membrane"/>
    <property type="evidence" value="ECO:0007669"/>
    <property type="project" value="UniProtKB-SubCell"/>
</dbReference>
<keyword evidence="7 10" id="KW-0406">Ion transport</keyword>
<evidence type="ECO:0000256" key="7">
    <source>
        <dbReference type="ARBA" id="ARBA00023065"/>
    </source>
</evidence>
<dbReference type="Proteomes" id="UP000523007">
    <property type="component" value="Unassembled WGS sequence"/>
</dbReference>
<comment type="function">
    <text evidence="10">Part of the energy-coupling factor (ECF) transporter complex CbiMNOQ involved in cobalt import.</text>
</comment>
<dbReference type="NCBIfam" id="NF002780">
    <property type="entry name" value="PRK02898.1"/>
    <property type="match status" value="1"/>
</dbReference>
<proteinExistence type="inferred from homology"/>
<evidence type="ECO:0000256" key="8">
    <source>
        <dbReference type="ARBA" id="ARBA00023136"/>
    </source>
</evidence>
<dbReference type="GO" id="GO:0009236">
    <property type="term" value="P:cobalamin biosynthetic process"/>
    <property type="evidence" value="ECO:0007669"/>
    <property type="project" value="UniProtKB-UniRule"/>
</dbReference>
<dbReference type="InterPro" id="IPR003705">
    <property type="entry name" value="CbiN"/>
</dbReference>
<name>A0A7W7W463_9ACTN</name>
<feature type="region of interest" description="Disordered" evidence="11">
    <location>
        <begin position="1"/>
        <end position="21"/>
    </location>
</feature>
<dbReference type="HAMAP" id="MF_00330">
    <property type="entry name" value="CbiN"/>
    <property type="match status" value="1"/>
</dbReference>
<gene>
    <name evidence="10" type="primary">cbiN</name>
    <name evidence="12" type="ORF">F4561_004088</name>
</gene>
<comment type="caution">
    <text evidence="12">The sequence shown here is derived from an EMBL/GenBank/DDBJ whole genome shotgun (WGS) entry which is preliminary data.</text>
</comment>